<dbReference type="EMBL" id="BTGU01000019">
    <property type="protein sequence ID" value="GMN45136.1"/>
    <property type="molecule type" value="Genomic_DNA"/>
</dbReference>
<protein>
    <submittedName>
        <fullName evidence="2">Uncharacterized protein</fullName>
    </submittedName>
</protein>
<reference evidence="2" key="1">
    <citation type="submission" date="2023-07" db="EMBL/GenBank/DDBJ databases">
        <title>draft genome sequence of fig (Ficus carica).</title>
        <authorList>
            <person name="Takahashi T."/>
            <person name="Nishimura K."/>
        </authorList>
    </citation>
    <scope>NUCLEOTIDE SEQUENCE</scope>
</reference>
<accession>A0AA88AJG2</accession>
<sequence>MESKHTEAIAGKQFESLELPEWPLKSHKSSIKEPTKTSTYTLEG</sequence>
<name>A0AA88AJG2_FICCA</name>
<gene>
    <name evidence="2" type="ORF">TIFTF001_014334</name>
</gene>
<evidence type="ECO:0000256" key="1">
    <source>
        <dbReference type="SAM" id="MobiDB-lite"/>
    </source>
</evidence>
<dbReference type="AlphaFoldDB" id="A0AA88AJG2"/>
<evidence type="ECO:0000313" key="3">
    <source>
        <dbReference type="Proteomes" id="UP001187192"/>
    </source>
</evidence>
<comment type="caution">
    <text evidence="2">The sequence shown here is derived from an EMBL/GenBank/DDBJ whole genome shotgun (WGS) entry which is preliminary data.</text>
</comment>
<evidence type="ECO:0000313" key="2">
    <source>
        <dbReference type="EMBL" id="GMN45136.1"/>
    </source>
</evidence>
<keyword evidence="3" id="KW-1185">Reference proteome</keyword>
<organism evidence="2 3">
    <name type="scientific">Ficus carica</name>
    <name type="common">Common fig</name>
    <dbReference type="NCBI Taxonomy" id="3494"/>
    <lineage>
        <taxon>Eukaryota</taxon>
        <taxon>Viridiplantae</taxon>
        <taxon>Streptophyta</taxon>
        <taxon>Embryophyta</taxon>
        <taxon>Tracheophyta</taxon>
        <taxon>Spermatophyta</taxon>
        <taxon>Magnoliopsida</taxon>
        <taxon>eudicotyledons</taxon>
        <taxon>Gunneridae</taxon>
        <taxon>Pentapetalae</taxon>
        <taxon>rosids</taxon>
        <taxon>fabids</taxon>
        <taxon>Rosales</taxon>
        <taxon>Moraceae</taxon>
        <taxon>Ficeae</taxon>
        <taxon>Ficus</taxon>
    </lineage>
</organism>
<proteinExistence type="predicted"/>
<dbReference type="Proteomes" id="UP001187192">
    <property type="component" value="Unassembled WGS sequence"/>
</dbReference>
<feature type="region of interest" description="Disordered" evidence="1">
    <location>
        <begin position="23"/>
        <end position="44"/>
    </location>
</feature>